<accession>A0A1E8PKH6</accession>
<reference evidence="1 2" key="1">
    <citation type="submission" date="2016-10" db="EMBL/GenBank/DDBJ databases">
        <title>Updated version of Genome Assembly of Janthinobacterium lividum ERGS5:01.</title>
        <authorList>
            <person name="Kumar R."/>
            <person name="Acharya V."/>
            <person name="Singh D."/>
        </authorList>
    </citation>
    <scope>NUCLEOTIDE SEQUENCE [LARGE SCALE GENOMIC DNA]</scope>
    <source>
        <strain evidence="1 2">ERGS5:01</strain>
    </source>
</reference>
<protein>
    <submittedName>
        <fullName evidence="1">Uncharacterized protein</fullName>
    </submittedName>
</protein>
<dbReference type="Proteomes" id="UP000092634">
    <property type="component" value="Unassembled WGS sequence"/>
</dbReference>
<gene>
    <name evidence="1" type="ORF">BA896_019625</name>
</gene>
<proteinExistence type="predicted"/>
<sequence>MATINKQATLKALEIANNLSEISTLLLAWRIKGRRTLSTEEKGELKELEDHLNELVASFQAHGIDMIADGAQDAARQADQAIDTANTALEKIKTVKHAIDVTAAVVSVAATLLSKDVMGVIGATKDLQALVKASG</sequence>
<organism evidence="1 2">
    <name type="scientific">Janthinobacterium lividum</name>
    <dbReference type="NCBI Taxonomy" id="29581"/>
    <lineage>
        <taxon>Bacteria</taxon>
        <taxon>Pseudomonadati</taxon>
        <taxon>Pseudomonadota</taxon>
        <taxon>Betaproteobacteria</taxon>
        <taxon>Burkholderiales</taxon>
        <taxon>Oxalobacteraceae</taxon>
        <taxon>Janthinobacterium</taxon>
    </lineage>
</organism>
<comment type="caution">
    <text evidence="1">The sequence shown here is derived from an EMBL/GenBank/DDBJ whole genome shotgun (WGS) entry which is preliminary data.</text>
</comment>
<dbReference type="AlphaFoldDB" id="A0A1E8PKH6"/>
<dbReference type="EMBL" id="MAQB02000010">
    <property type="protein sequence ID" value="OFJ46822.1"/>
    <property type="molecule type" value="Genomic_DNA"/>
</dbReference>
<evidence type="ECO:0000313" key="1">
    <source>
        <dbReference type="EMBL" id="OFJ46822.1"/>
    </source>
</evidence>
<name>A0A1E8PKH6_9BURK</name>
<evidence type="ECO:0000313" key="2">
    <source>
        <dbReference type="Proteomes" id="UP000092634"/>
    </source>
</evidence>